<feature type="compositionally biased region" description="Basic residues" evidence="4">
    <location>
        <begin position="415"/>
        <end position="427"/>
    </location>
</feature>
<keyword evidence="1" id="KW-0479">Metal-binding</keyword>
<gene>
    <name evidence="7" type="ORF">FVE85_2152</name>
</gene>
<proteinExistence type="predicted"/>
<feature type="transmembrane region" description="Helical" evidence="5">
    <location>
        <begin position="179"/>
        <end position="196"/>
    </location>
</feature>
<feature type="transmembrane region" description="Helical" evidence="5">
    <location>
        <begin position="142"/>
        <end position="159"/>
    </location>
</feature>
<keyword evidence="5" id="KW-0812">Transmembrane</keyword>
<dbReference type="GO" id="GO:0008270">
    <property type="term" value="F:zinc ion binding"/>
    <property type="evidence" value="ECO:0007669"/>
    <property type="project" value="UniProtKB-KW"/>
</dbReference>
<dbReference type="InterPro" id="IPR001965">
    <property type="entry name" value="Znf_PHD"/>
</dbReference>
<evidence type="ECO:0000256" key="5">
    <source>
        <dbReference type="SAM" id="Phobius"/>
    </source>
</evidence>
<keyword evidence="8" id="KW-1185">Reference proteome</keyword>
<dbReference type="InterPro" id="IPR011011">
    <property type="entry name" value="Znf_FYVE_PHD"/>
</dbReference>
<feature type="transmembrane region" description="Helical" evidence="5">
    <location>
        <begin position="40"/>
        <end position="60"/>
    </location>
</feature>
<feature type="transmembrane region" description="Helical" evidence="5">
    <location>
        <begin position="105"/>
        <end position="130"/>
    </location>
</feature>
<keyword evidence="5" id="KW-0472">Membrane</keyword>
<keyword evidence="2" id="KW-0863">Zinc-finger</keyword>
<evidence type="ECO:0000313" key="7">
    <source>
        <dbReference type="EMBL" id="KAA8495997.1"/>
    </source>
</evidence>
<evidence type="ECO:0000313" key="8">
    <source>
        <dbReference type="Proteomes" id="UP000324585"/>
    </source>
</evidence>
<feature type="domain" description="Zinc finger PHD-type" evidence="6">
    <location>
        <begin position="314"/>
        <end position="364"/>
    </location>
</feature>
<dbReference type="OrthoDB" id="1073at2759"/>
<evidence type="ECO:0000259" key="6">
    <source>
        <dbReference type="SMART" id="SM00249"/>
    </source>
</evidence>
<organism evidence="7 8">
    <name type="scientific">Porphyridium purpureum</name>
    <name type="common">Red alga</name>
    <name type="synonym">Porphyridium cruentum</name>
    <dbReference type="NCBI Taxonomy" id="35688"/>
    <lineage>
        <taxon>Eukaryota</taxon>
        <taxon>Rhodophyta</taxon>
        <taxon>Bangiophyceae</taxon>
        <taxon>Porphyridiales</taxon>
        <taxon>Porphyridiaceae</taxon>
        <taxon>Porphyridium</taxon>
    </lineage>
</organism>
<keyword evidence="5" id="KW-1133">Transmembrane helix</keyword>
<name>A0A5J4YZW6_PORPP</name>
<protein>
    <recommendedName>
        <fullName evidence="6">Zinc finger PHD-type domain-containing protein</fullName>
    </recommendedName>
</protein>
<evidence type="ECO:0000256" key="2">
    <source>
        <dbReference type="ARBA" id="ARBA00022771"/>
    </source>
</evidence>
<dbReference type="AlphaFoldDB" id="A0A5J4YZW6"/>
<reference evidence="8" key="1">
    <citation type="journal article" date="2019" name="Nat. Commun.">
        <title>Expansion of phycobilisome linker gene families in mesophilic red algae.</title>
        <authorList>
            <person name="Lee J."/>
            <person name="Kim D."/>
            <person name="Bhattacharya D."/>
            <person name="Yoon H.S."/>
        </authorList>
    </citation>
    <scope>NUCLEOTIDE SEQUENCE [LARGE SCALE GENOMIC DNA]</scope>
    <source>
        <strain evidence="8">CCMP 1328</strain>
    </source>
</reference>
<dbReference type="SMART" id="SM00249">
    <property type="entry name" value="PHD"/>
    <property type="match status" value="1"/>
</dbReference>
<feature type="transmembrane region" description="Helical" evidence="5">
    <location>
        <begin position="72"/>
        <end position="93"/>
    </location>
</feature>
<evidence type="ECO:0000256" key="3">
    <source>
        <dbReference type="ARBA" id="ARBA00022833"/>
    </source>
</evidence>
<feature type="transmembrane region" description="Helical" evidence="5">
    <location>
        <begin position="208"/>
        <end position="228"/>
    </location>
</feature>
<dbReference type="Proteomes" id="UP000324585">
    <property type="component" value="Unassembled WGS sequence"/>
</dbReference>
<keyword evidence="3" id="KW-0862">Zinc</keyword>
<dbReference type="EMBL" id="VRMN01000003">
    <property type="protein sequence ID" value="KAA8495997.1"/>
    <property type="molecule type" value="Genomic_DNA"/>
</dbReference>
<dbReference type="Gene3D" id="3.30.40.10">
    <property type="entry name" value="Zinc/RING finger domain, C3HC4 (zinc finger)"/>
    <property type="match status" value="1"/>
</dbReference>
<dbReference type="InterPro" id="IPR013083">
    <property type="entry name" value="Znf_RING/FYVE/PHD"/>
</dbReference>
<evidence type="ECO:0000256" key="4">
    <source>
        <dbReference type="SAM" id="MobiDB-lite"/>
    </source>
</evidence>
<feature type="region of interest" description="Disordered" evidence="4">
    <location>
        <begin position="380"/>
        <end position="447"/>
    </location>
</feature>
<dbReference type="SUPFAM" id="SSF57903">
    <property type="entry name" value="FYVE/PHD zinc finger"/>
    <property type="match status" value="1"/>
</dbReference>
<comment type="caution">
    <text evidence="7">The sequence shown here is derived from an EMBL/GenBank/DDBJ whole genome shotgun (WGS) entry which is preliminary data.</text>
</comment>
<sequence>MLDRMMGEGVAELVEGVVRTASDSAAAAVSESPHIDATRAFHICLYILAIEAFLFFAVISQTKSQEPGAHGGIAHSFGLLFLFQSLGALFLVLGSQFYQKVTISLYLSLVSSAAFVFTAVLCIPAAASICVPEARRRSWKTVAALVFLAFVVCDAFFLSPKLKAGIEIPFIPISVRKQILGSIVGGISSILLSCLIRMLRSLKGRNGALVLFVGTLLVTAGGIVWAHMEPLCDASTIKPWPSSCPMPRTFDHNVLMGVIILFGNILATEGILRLMAAGAGTEGYVYIKDAARTSIRGLLELRNDMLHGTDDEYKCAICGLKSPSCIIACDSAGCAARMHLSCAPSGNQHVQKNGTLSVVCPRHSGSTDTSCPLLLTPEHSRQNQSFSGSEDAANRVSDIDLPTTHGVRLPTAGHRAGKGQRQTRRMNKGAQHSRSAVRTGAHKDEKAQHSALATDMELLRKAASTASTGVSAVLIDRPELDVLLSLPASFLCDPQLNWTVLFSQTLRTGYMRKRREMSWGKV</sequence>
<accession>A0A5J4YZW6</accession>
<evidence type="ECO:0000256" key="1">
    <source>
        <dbReference type="ARBA" id="ARBA00022723"/>
    </source>
</evidence>